<evidence type="ECO:0000256" key="7">
    <source>
        <dbReference type="ARBA" id="ARBA00022837"/>
    </source>
</evidence>
<evidence type="ECO:0000313" key="18">
    <source>
        <dbReference type="Proteomes" id="UP000007799"/>
    </source>
</evidence>
<dbReference type="InParanoid" id="F2U8W2"/>
<dbReference type="Gene3D" id="2.60.120.260">
    <property type="entry name" value="Galactose-binding domain-like"/>
    <property type="match status" value="1"/>
</dbReference>
<dbReference type="InterPro" id="IPR015500">
    <property type="entry name" value="Peptidase_S8_subtilisin-rel"/>
</dbReference>
<feature type="active site" description="Charge relay system" evidence="11 12">
    <location>
        <position position="238"/>
    </location>
</feature>
<evidence type="ECO:0000256" key="9">
    <source>
        <dbReference type="ARBA" id="ARBA00023157"/>
    </source>
</evidence>
<dbReference type="FunFam" id="3.40.50.200:FF:000021">
    <property type="entry name" value="Proprotein convertase subtilisin/kexin type 5a"/>
    <property type="match status" value="1"/>
</dbReference>
<dbReference type="Gene3D" id="3.30.70.850">
    <property type="entry name" value="Peptidase S8, pro-domain"/>
    <property type="match status" value="1"/>
</dbReference>
<dbReference type="InterPro" id="IPR009030">
    <property type="entry name" value="Growth_fac_rcpt_cys_sf"/>
</dbReference>
<evidence type="ECO:0000256" key="12">
    <source>
        <dbReference type="PROSITE-ProRule" id="PRU01240"/>
    </source>
</evidence>
<evidence type="ECO:0000256" key="13">
    <source>
        <dbReference type="SAM" id="MobiDB-lite"/>
    </source>
</evidence>
<evidence type="ECO:0000259" key="16">
    <source>
        <dbReference type="PROSITE" id="PS51829"/>
    </source>
</evidence>
<accession>F2U8W2</accession>
<dbReference type="InterPro" id="IPR036852">
    <property type="entry name" value="Peptidase_S8/S53_dom_sf"/>
</dbReference>
<keyword evidence="10" id="KW-0325">Glycoprotein</keyword>
<dbReference type="GO" id="GO:0004252">
    <property type="term" value="F:serine-type endopeptidase activity"/>
    <property type="evidence" value="ECO:0007669"/>
    <property type="project" value="UniProtKB-UniRule"/>
</dbReference>
<evidence type="ECO:0000256" key="5">
    <source>
        <dbReference type="ARBA" id="ARBA00022801"/>
    </source>
</evidence>
<dbReference type="PROSITE" id="PS00136">
    <property type="entry name" value="SUBTILASE_ASP"/>
    <property type="match status" value="1"/>
</dbReference>
<dbReference type="PANTHER" id="PTHR42884:SF14">
    <property type="entry name" value="NEUROENDOCRINE CONVERTASE 1"/>
    <property type="match status" value="1"/>
</dbReference>
<keyword evidence="5 12" id="KW-0378">Hydrolase</keyword>
<dbReference type="PRINTS" id="PR00723">
    <property type="entry name" value="SUBTILISIN"/>
</dbReference>
<feature type="compositionally biased region" description="Low complexity" evidence="13">
    <location>
        <begin position="802"/>
        <end position="811"/>
    </location>
</feature>
<feature type="chain" id="PRO_5003288501" evidence="15">
    <location>
        <begin position="29"/>
        <end position="991"/>
    </location>
</feature>
<evidence type="ECO:0000256" key="14">
    <source>
        <dbReference type="SAM" id="Phobius"/>
    </source>
</evidence>
<dbReference type="InterPro" id="IPR023828">
    <property type="entry name" value="Peptidase_S8_Ser-AS"/>
</dbReference>
<dbReference type="STRING" id="946362.F2U8W2"/>
<dbReference type="SUPFAM" id="SSF52743">
    <property type="entry name" value="Subtilisin-like"/>
    <property type="match status" value="1"/>
</dbReference>
<sequence>MRSMTRRRGRGAIALATLLMTMVLGSRCHHVTASNVTDTNGDELQDKRPGHLHSWVVEIDAIAGNTTQIVQAIARHHSLEVLDELPFRPNAFHVVQHECGVTVAGAAGREHHAPSRCRLRRSQDWEPVGQRTQLLLAEPHVTNVMHQPEHVRVRRTGSDPLWSQQWYLKNDAFPSLQQSPVWDEDITGSSVVVTIVDDGIDYTHPDLEDNFYPQASFDFNDNDPDPMPRETSTNINKHGTRCGGVVASARFNGVCGVGIAYTSKLGGIRMLDGPVSDVVESKSLGFERDVVDVYSCSWGPADDGIAFEGPGPLTLQAMEHGVAFGRSGLGSVYIFAGGNGGPTDDCNADGYSSSIHTIAVNSVDQTGSVPHYAESCAMALTSAFSSGTYTTKRIVTSDLHHQCTTTFSGTSASAPQAAGIIALALDANPCLSWRHVQDMVVRASSKDNLNTHAGWQVNGAGLDVSHQFGFGLLNADTLVTLAQAERTQYPHQARIVTDTHRPNLVADHAHSQFDDMLVTCDDGTASTGGDNDAGGDDDDDDSNNSNNNSGGGDGGLTSSTRNRGCVKRLEHVVVTARFQTAKRGALQLTLTSPSGTRSKLLSSRPSDTGSLTMTWEFGSVQFWGEGSAGVWRLQVSSSSSHASHTLLAWHMTLYGTGGNLKQGKLTTQRDTLTLHNGRTCRVCPKGAYPDGVGGCRECSSSCNHGCFGPGKRDCLSPLSSSTTTSNEQLRTTIMWAAIGIAVAASAYLAFSFVWTRCRARVALLALPRTQHDDGVDDDNDGVDSRRDNTGSSSGGRGRGYTQQQQQQQQQQQRRDNLQALQPRLQDDGGVHVFDMDDTCARDREHMQAISETNMPFVVSFNNDDYHSPASSVASPSSPTARQSLHLYPSNDGDGSDTAAVARPHVDGERGRVHAIDHNTSSINSGSGDGVAAEQFGGGKRAVEYRAVARARAGTTMPGSSGDGLSSSDEDDEDDVFSSEAHALTSPLLSKV</sequence>
<keyword evidence="2 12" id="KW-0645">Protease</keyword>
<dbReference type="GO" id="GO:0000139">
    <property type="term" value="C:Golgi membrane"/>
    <property type="evidence" value="ECO:0007669"/>
    <property type="project" value="TreeGrafter"/>
</dbReference>
<name>F2U8W2_SALR5</name>
<evidence type="ECO:0000256" key="1">
    <source>
        <dbReference type="ARBA" id="ARBA00005325"/>
    </source>
</evidence>
<dbReference type="SUPFAM" id="SSF57184">
    <property type="entry name" value="Growth factor receptor domain"/>
    <property type="match status" value="1"/>
</dbReference>
<feature type="region of interest" description="Disordered" evidence="13">
    <location>
        <begin position="867"/>
        <end position="900"/>
    </location>
</feature>
<feature type="region of interest" description="Disordered" evidence="13">
    <location>
        <begin position="524"/>
        <end position="562"/>
    </location>
</feature>
<dbReference type="Pfam" id="PF00082">
    <property type="entry name" value="Peptidase_S8"/>
    <property type="match status" value="1"/>
</dbReference>
<dbReference type="Proteomes" id="UP000007799">
    <property type="component" value="Unassembled WGS sequence"/>
</dbReference>
<dbReference type="GeneID" id="16074775"/>
<dbReference type="PROSITE" id="PS51829">
    <property type="entry name" value="P_HOMO_B"/>
    <property type="match status" value="1"/>
</dbReference>
<proteinExistence type="inferred from homology"/>
<dbReference type="InterPro" id="IPR000209">
    <property type="entry name" value="Peptidase_S8/S53_dom"/>
</dbReference>
<evidence type="ECO:0000256" key="6">
    <source>
        <dbReference type="ARBA" id="ARBA00022825"/>
    </source>
</evidence>
<dbReference type="PROSITE" id="PS00137">
    <property type="entry name" value="SUBTILASE_HIS"/>
    <property type="match status" value="1"/>
</dbReference>
<evidence type="ECO:0000256" key="2">
    <source>
        <dbReference type="ARBA" id="ARBA00022670"/>
    </source>
</evidence>
<keyword evidence="3" id="KW-0165">Cleavage on pair of basic residues</keyword>
<evidence type="ECO:0000256" key="15">
    <source>
        <dbReference type="SAM" id="SignalP"/>
    </source>
</evidence>
<dbReference type="InterPro" id="IPR038466">
    <property type="entry name" value="S8_pro-domain_sf"/>
</dbReference>
<keyword evidence="14" id="KW-0472">Membrane</keyword>
<feature type="compositionally biased region" description="Acidic residues" evidence="13">
    <location>
        <begin position="533"/>
        <end position="542"/>
    </location>
</feature>
<dbReference type="PANTHER" id="PTHR42884">
    <property type="entry name" value="PROPROTEIN CONVERTASE SUBTILISIN/KEXIN-RELATED"/>
    <property type="match status" value="1"/>
</dbReference>
<keyword evidence="14" id="KW-0812">Transmembrane</keyword>
<dbReference type="Pfam" id="PF01483">
    <property type="entry name" value="P_proprotein"/>
    <property type="match status" value="1"/>
</dbReference>
<dbReference type="GO" id="GO:0005802">
    <property type="term" value="C:trans-Golgi network"/>
    <property type="evidence" value="ECO:0007669"/>
    <property type="project" value="TreeGrafter"/>
</dbReference>
<dbReference type="RefSeq" id="XP_004994196.1">
    <property type="nucleotide sequence ID" value="XM_004994139.1"/>
</dbReference>
<evidence type="ECO:0000256" key="11">
    <source>
        <dbReference type="PIRSR" id="PIRSR615500-1"/>
    </source>
</evidence>
<dbReference type="KEGG" id="sre:PTSG_04878"/>
<evidence type="ECO:0000313" key="17">
    <source>
        <dbReference type="EMBL" id="EGD73165.1"/>
    </source>
</evidence>
<dbReference type="EMBL" id="GL832965">
    <property type="protein sequence ID" value="EGD73165.1"/>
    <property type="molecule type" value="Genomic_DNA"/>
</dbReference>
<feature type="compositionally biased region" description="Low complexity" evidence="13">
    <location>
        <begin position="867"/>
        <end position="880"/>
    </location>
</feature>
<dbReference type="FunCoup" id="F2U8W2">
    <property type="interactions" value="363"/>
</dbReference>
<keyword evidence="4 15" id="KW-0732">Signal</keyword>
<evidence type="ECO:0000256" key="3">
    <source>
        <dbReference type="ARBA" id="ARBA00022685"/>
    </source>
</evidence>
<keyword evidence="9" id="KW-1015">Disulfide bond</keyword>
<dbReference type="AlphaFoldDB" id="F2U8W2"/>
<dbReference type="InterPro" id="IPR023827">
    <property type="entry name" value="Peptidase_S8_Asp-AS"/>
</dbReference>
<keyword evidence="7" id="KW-0106">Calcium</keyword>
<dbReference type="Gene3D" id="3.40.50.200">
    <property type="entry name" value="Peptidase S8/S53 domain"/>
    <property type="match status" value="1"/>
</dbReference>
<dbReference type="PROSITE" id="PS51892">
    <property type="entry name" value="SUBTILASE"/>
    <property type="match status" value="1"/>
</dbReference>
<dbReference type="InterPro" id="IPR008979">
    <property type="entry name" value="Galactose-bd-like_sf"/>
</dbReference>
<comment type="similarity">
    <text evidence="1">Belongs to the peptidase S8 family. Furin subfamily.</text>
</comment>
<dbReference type="PROSITE" id="PS00138">
    <property type="entry name" value="SUBTILASE_SER"/>
    <property type="match status" value="1"/>
</dbReference>
<dbReference type="SUPFAM" id="SSF49785">
    <property type="entry name" value="Galactose-binding domain-like"/>
    <property type="match status" value="1"/>
</dbReference>
<feature type="active site" description="Charge relay system" evidence="11 12">
    <location>
        <position position="197"/>
    </location>
</feature>
<gene>
    <name evidence="17" type="ORF">PTSG_04878</name>
</gene>
<keyword evidence="14" id="KW-1133">Transmembrane helix</keyword>
<feature type="compositionally biased region" description="Low complexity" evidence="13">
    <location>
        <begin position="950"/>
        <end position="966"/>
    </location>
</feature>
<dbReference type="InterPro" id="IPR034182">
    <property type="entry name" value="Kexin/furin"/>
</dbReference>
<feature type="signal peptide" evidence="15">
    <location>
        <begin position="1"/>
        <end position="28"/>
    </location>
</feature>
<feature type="compositionally biased region" description="Acidic residues" evidence="13">
    <location>
        <begin position="967"/>
        <end position="976"/>
    </location>
</feature>
<dbReference type="GO" id="GO:0016485">
    <property type="term" value="P:protein processing"/>
    <property type="evidence" value="ECO:0007669"/>
    <property type="project" value="TreeGrafter"/>
</dbReference>
<evidence type="ECO:0000256" key="10">
    <source>
        <dbReference type="ARBA" id="ARBA00023180"/>
    </source>
</evidence>
<feature type="region of interest" description="Disordered" evidence="13">
    <location>
        <begin position="950"/>
        <end position="991"/>
    </location>
</feature>
<feature type="transmembrane region" description="Helical" evidence="14">
    <location>
        <begin position="733"/>
        <end position="754"/>
    </location>
</feature>
<dbReference type="CDD" id="cd04059">
    <property type="entry name" value="Peptidases_S8_Protein_convertases_Kexins_Furin-like"/>
    <property type="match status" value="1"/>
</dbReference>
<reference evidence="17" key="1">
    <citation type="submission" date="2009-08" db="EMBL/GenBank/DDBJ databases">
        <title>Annotation of Salpingoeca rosetta.</title>
        <authorList>
            <consortium name="The Broad Institute Genome Sequencing Platform"/>
            <person name="Russ C."/>
            <person name="Cuomo C."/>
            <person name="Burger G."/>
            <person name="Gray M.W."/>
            <person name="Holland P.W.H."/>
            <person name="King N."/>
            <person name="Lang F.B.F."/>
            <person name="Roger A.J."/>
            <person name="Ruiz-Trillo I."/>
            <person name="Young S.K."/>
            <person name="Zeng Q."/>
            <person name="Gargeya S."/>
            <person name="Alvarado L."/>
            <person name="Berlin A."/>
            <person name="Chapman S.B."/>
            <person name="Chen Z."/>
            <person name="Freedman E."/>
            <person name="Gellesch M."/>
            <person name="Goldberg J."/>
            <person name="Griggs A."/>
            <person name="Gujja S."/>
            <person name="Heilman E."/>
            <person name="Heiman D."/>
            <person name="Howarth C."/>
            <person name="Mehta T."/>
            <person name="Neiman D."/>
            <person name="Pearson M."/>
            <person name="Roberts A."/>
            <person name="Saif S."/>
            <person name="Shea T."/>
            <person name="Shenoy N."/>
            <person name="Sisk P."/>
            <person name="Stolte C."/>
            <person name="Sykes S."/>
            <person name="White J."/>
            <person name="Yandava C."/>
            <person name="Haas B."/>
            <person name="Nusbaum C."/>
            <person name="Birren B."/>
        </authorList>
    </citation>
    <scope>NUCLEOTIDE SEQUENCE [LARGE SCALE GENOMIC DNA]</scope>
    <source>
        <strain evidence="17">ATCC 50818</strain>
    </source>
</reference>
<dbReference type="eggNOG" id="KOG3525">
    <property type="taxonomic scope" value="Eukaryota"/>
</dbReference>
<protein>
    <submittedName>
        <fullName evidence="17">Prohormone convertase1</fullName>
    </submittedName>
</protein>
<feature type="region of interest" description="Disordered" evidence="13">
    <location>
        <begin position="770"/>
        <end position="815"/>
    </location>
</feature>
<feature type="domain" description="P/Homo B" evidence="16">
    <location>
        <begin position="523"/>
        <end position="659"/>
    </location>
</feature>
<keyword evidence="18" id="KW-1185">Reference proteome</keyword>
<keyword evidence="6 12" id="KW-0720">Serine protease</keyword>
<organism evidence="18">
    <name type="scientific">Salpingoeca rosetta (strain ATCC 50818 / BSB-021)</name>
    <dbReference type="NCBI Taxonomy" id="946362"/>
    <lineage>
        <taxon>Eukaryota</taxon>
        <taxon>Choanoflagellata</taxon>
        <taxon>Craspedida</taxon>
        <taxon>Salpingoecidae</taxon>
        <taxon>Salpingoeca</taxon>
    </lineage>
</organism>
<dbReference type="InterPro" id="IPR022398">
    <property type="entry name" value="Peptidase_S8_His-AS"/>
</dbReference>
<evidence type="ECO:0000256" key="4">
    <source>
        <dbReference type="ARBA" id="ARBA00022729"/>
    </source>
</evidence>
<evidence type="ECO:0000256" key="8">
    <source>
        <dbReference type="ARBA" id="ARBA00023145"/>
    </source>
</evidence>
<feature type="active site" description="Charge relay system" evidence="11 12">
    <location>
        <position position="411"/>
    </location>
</feature>
<keyword evidence="8" id="KW-0865">Zymogen</keyword>
<dbReference type="InterPro" id="IPR002884">
    <property type="entry name" value="P_dom"/>
</dbReference>
<dbReference type="OrthoDB" id="300641at2759"/>